<dbReference type="Proteomes" id="UP000827889">
    <property type="component" value="Chromosome 5"/>
</dbReference>
<keyword evidence="1" id="KW-0812">Transmembrane</keyword>
<dbReference type="InterPro" id="IPR039324">
    <property type="entry name" value="SHW1"/>
</dbReference>
<evidence type="ECO:0000313" key="3">
    <source>
        <dbReference type="RefSeq" id="XP_030550378.1"/>
    </source>
</evidence>
<dbReference type="OrthoDB" id="1931195at2759"/>
<feature type="transmembrane region" description="Helical" evidence="1">
    <location>
        <begin position="120"/>
        <end position="143"/>
    </location>
</feature>
<gene>
    <name evidence="3" type="primary">LOC115755195</name>
</gene>
<dbReference type="GO" id="GO:0009787">
    <property type="term" value="P:regulation of abscisic acid-activated signaling pathway"/>
    <property type="evidence" value="ECO:0007669"/>
    <property type="project" value="InterPro"/>
</dbReference>
<keyword evidence="1" id="KW-0472">Membrane</keyword>
<dbReference type="GO" id="GO:0010100">
    <property type="term" value="P:negative regulation of photomorphogenesis"/>
    <property type="evidence" value="ECO:0007669"/>
    <property type="project" value="InterPro"/>
</dbReference>
<accession>A0A8B8QVL5</accession>
<evidence type="ECO:0000313" key="2">
    <source>
        <dbReference type="Proteomes" id="UP000827889"/>
    </source>
</evidence>
<name>A0A8B8QVL5_9MYRT</name>
<dbReference type="AlphaFoldDB" id="A0A8B8QVL5"/>
<dbReference type="PANTHER" id="PTHR35474:SF1">
    <property type="entry name" value="ATP PHOSPHORIBOSYLTRANSFERASE REGULATORY SUBUNIT"/>
    <property type="match status" value="1"/>
</dbReference>
<proteinExistence type="predicted"/>
<feature type="transmembrane region" description="Helical" evidence="1">
    <location>
        <begin position="149"/>
        <end position="171"/>
    </location>
</feature>
<dbReference type="GeneID" id="115755195"/>
<keyword evidence="1" id="KW-1133">Transmembrane helix</keyword>
<protein>
    <submittedName>
        <fullName evidence="3">Protein SHORT HYPOCOTYL IN WHITE LIGHT 1 isoform X1</fullName>
    </submittedName>
</protein>
<dbReference type="PANTHER" id="PTHR35474">
    <property type="entry name" value="ATP PHOSPHORIBOSYLTRANSFERASE REGULATORY SUBUNIT"/>
    <property type="match status" value="1"/>
</dbReference>
<reference evidence="3" key="1">
    <citation type="submission" date="2025-08" db="UniProtKB">
        <authorList>
            <consortium name="RefSeq"/>
        </authorList>
    </citation>
    <scope>IDENTIFICATION</scope>
    <source>
        <tissue evidence="3">Leaf</tissue>
    </source>
</reference>
<dbReference type="KEGG" id="rarg:115755195"/>
<evidence type="ECO:0000256" key="1">
    <source>
        <dbReference type="SAM" id="Phobius"/>
    </source>
</evidence>
<organism evidence="2 3">
    <name type="scientific">Rhodamnia argentea</name>
    <dbReference type="NCBI Taxonomy" id="178133"/>
    <lineage>
        <taxon>Eukaryota</taxon>
        <taxon>Viridiplantae</taxon>
        <taxon>Streptophyta</taxon>
        <taxon>Embryophyta</taxon>
        <taxon>Tracheophyta</taxon>
        <taxon>Spermatophyta</taxon>
        <taxon>Magnoliopsida</taxon>
        <taxon>eudicotyledons</taxon>
        <taxon>Gunneridae</taxon>
        <taxon>Pentapetalae</taxon>
        <taxon>rosids</taxon>
        <taxon>malvids</taxon>
        <taxon>Myrtales</taxon>
        <taxon>Myrtaceae</taxon>
        <taxon>Myrtoideae</taxon>
        <taxon>Myrteae</taxon>
        <taxon>Australasian group</taxon>
        <taxon>Rhodamnia</taxon>
    </lineage>
</organism>
<sequence>MLKLRLLRLAAVAPPIFPRQPIAANSFSIAPHQPPPHFSLRLRASRRVSDFPQGGGGDLVGGARNWSRAIESVYGGGREEYDGGDGGDEEEDRSLDLLVRFVQNVFRKVSRRARKAVRSVLPVSISTQLVSFSVNGVLILAFLWVLKAFLEVVCTLGSIVFVSILLIRGVWSGVTYMQENRSYRRNEADDDHRAWTRAQPVT</sequence>
<dbReference type="RefSeq" id="XP_030550378.1">
    <property type="nucleotide sequence ID" value="XM_030694518.2"/>
</dbReference>
<keyword evidence="2" id="KW-1185">Reference proteome</keyword>